<name>A0A8X6RPS3_TRICX</name>
<protein>
    <recommendedName>
        <fullName evidence="3">Tc1-like transposase DDE domain-containing protein</fullName>
    </recommendedName>
</protein>
<sequence>METFDGTFQHDLVSCRNSKLVQTFMGENRSVLKRPGNSPDLNPIENLWRILKNCFAKSCMTTEQMIKSSMQVWLHEDEVKNIYATLLKSISRRVEEVISAAGGHISF</sequence>
<evidence type="ECO:0008006" key="3">
    <source>
        <dbReference type="Google" id="ProtNLM"/>
    </source>
</evidence>
<dbReference type="InterPro" id="IPR036397">
    <property type="entry name" value="RNaseH_sf"/>
</dbReference>
<dbReference type="EMBL" id="BMAU01021192">
    <property type="protein sequence ID" value="GFX96564.1"/>
    <property type="molecule type" value="Genomic_DNA"/>
</dbReference>
<proteinExistence type="predicted"/>
<comment type="caution">
    <text evidence="1">The sequence shown here is derived from an EMBL/GenBank/DDBJ whole genome shotgun (WGS) entry which is preliminary data.</text>
</comment>
<dbReference type="AlphaFoldDB" id="A0A8X6RPS3"/>
<reference evidence="1" key="1">
    <citation type="submission" date="2020-08" db="EMBL/GenBank/DDBJ databases">
        <title>Multicomponent nature underlies the extraordinary mechanical properties of spider dragline silk.</title>
        <authorList>
            <person name="Kono N."/>
            <person name="Nakamura H."/>
            <person name="Mori M."/>
            <person name="Yoshida Y."/>
            <person name="Ohtoshi R."/>
            <person name="Malay A.D."/>
            <person name="Moran D.A.P."/>
            <person name="Tomita M."/>
            <person name="Numata K."/>
            <person name="Arakawa K."/>
        </authorList>
    </citation>
    <scope>NUCLEOTIDE SEQUENCE</scope>
</reference>
<accession>A0A8X6RPS3</accession>
<dbReference type="Gene3D" id="3.30.420.10">
    <property type="entry name" value="Ribonuclease H-like superfamily/Ribonuclease H"/>
    <property type="match status" value="1"/>
</dbReference>
<keyword evidence="2" id="KW-1185">Reference proteome</keyword>
<dbReference type="GO" id="GO:0003676">
    <property type="term" value="F:nucleic acid binding"/>
    <property type="evidence" value="ECO:0007669"/>
    <property type="project" value="InterPro"/>
</dbReference>
<evidence type="ECO:0000313" key="2">
    <source>
        <dbReference type="Proteomes" id="UP000887159"/>
    </source>
</evidence>
<dbReference type="Proteomes" id="UP000887159">
    <property type="component" value="Unassembled WGS sequence"/>
</dbReference>
<gene>
    <name evidence="1" type="primary">g.39114</name>
    <name evidence="1" type="ORF">TNCV_1442381</name>
</gene>
<evidence type="ECO:0000313" key="1">
    <source>
        <dbReference type="EMBL" id="GFX96564.1"/>
    </source>
</evidence>
<organism evidence="1 2">
    <name type="scientific">Trichonephila clavipes</name>
    <name type="common">Golden silk orbweaver</name>
    <name type="synonym">Nephila clavipes</name>
    <dbReference type="NCBI Taxonomy" id="2585209"/>
    <lineage>
        <taxon>Eukaryota</taxon>
        <taxon>Metazoa</taxon>
        <taxon>Ecdysozoa</taxon>
        <taxon>Arthropoda</taxon>
        <taxon>Chelicerata</taxon>
        <taxon>Arachnida</taxon>
        <taxon>Araneae</taxon>
        <taxon>Araneomorphae</taxon>
        <taxon>Entelegynae</taxon>
        <taxon>Araneoidea</taxon>
        <taxon>Nephilidae</taxon>
        <taxon>Trichonephila</taxon>
    </lineage>
</organism>